<proteinExistence type="predicted"/>
<dbReference type="KEGG" id="etd:ETAF_2570"/>
<evidence type="ECO:0000256" key="1">
    <source>
        <dbReference type="SAM" id="MobiDB-lite"/>
    </source>
</evidence>
<dbReference type="PATRIC" id="fig|718251.5.peg.2670"/>
<dbReference type="Proteomes" id="UP000002230">
    <property type="component" value="Chromosome"/>
</dbReference>
<dbReference type="EMBL" id="CP002154">
    <property type="protein sequence ID" value="ADM42672.1"/>
    <property type="molecule type" value="Genomic_DNA"/>
</dbReference>
<dbReference type="HOGENOM" id="CLU_2733618_0_0_6"/>
<protein>
    <submittedName>
        <fullName evidence="2">Uncharacterized protein</fullName>
    </submittedName>
</protein>
<reference evidence="3" key="1">
    <citation type="submission" date="2010-08" db="EMBL/GenBank/DDBJ databases">
        <title>Genome comparisons of Edwardsiella bacteria analysed using deep sequencing technology.</title>
        <authorList>
            <person name="van Soest J.J."/>
            <person name="Henkel C.V."/>
            <person name="Jansen H.J."/>
            <person name="van den Hondel C.A.M.J.J."/>
            <person name="Bloemberg G.V."/>
            <person name="Meijer A.H."/>
            <person name="Spaink H.P."/>
        </authorList>
    </citation>
    <scope>NUCLEOTIDE SEQUENCE [LARGE SCALE GENOMIC DNA]</scope>
    <source>
        <strain evidence="3">FL6-60</strain>
    </source>
</reference>
<gene>
    <name evidence="2" type="ordered locus">ETAF_2570</name>
</gene>
<feature type="compositionally biased region" description="Polar residues" evidence="1">
    <location>
        <begin position="35"/>
        <end position="48"/>
    </location>
</feature>
<accession>A0A0H3DTU2</accession>
<keyword evidence="3" id="KW-1185">Reference proteome</keyword>
<name>A0A0H3DTU2_EDWTF</name>
<organism evidence="2 3">
    <name type="scientific">Edwardsiella tarda (strain FL6-60)</name>
    <dbReference type="NCBI Taxonomy" id="718251"/>
    <lineage>
        <taxon>Bacteria</taxon>
        <taxon>Pseudomonadati</taxon>
        <taxon>Pseudomonadota</taxon>
        <taxon>Gammaproteobacteria</taxon>
        <taxon>Enterobacterales</taxon>
        <taxon>Hafniaceae</taxon>
        <taxon>Edwardsiella</taxon>
    </lineage>
</organism>
<feature type="region of interest" description="Disordered" evidence="1">
    <location>
        <begin position="28"/>
        <end position="71"/>
    </location>
</feature>
<evidence type="ECO:0000313" key="2">
    <source>
        <dbReference type="EMBL" id="ADM42672.1"/>
    </source>
</evidence>
<evidence type="ECO:0000313" key="3">
    <source>
        <dbReference type="Proteomes" id="UP000002230"/>
    </source>
</evidence>
<reference evidence="2 3" key="2">
    <citation type="journal article" date="2011" name="BMC Immunol.">
        <title>Comparison of static immersion and intravenous injection systems for exposure of zebrafish embryos to the natural pathogen Edwardsiella tarda.</title>
        <authorList>
            <person name="van Soest J.J."/>
            <person name="Stockhammer O.W."/>
            <person name="Ordas A."/>
            <person name="Bloemberg G.V."/>
            <person name="Spaink H.P."/>
            <person name="Meijer A.H."/>
        </authorList>
    </citation>
    <scope>NUCLEOTIDE SEQUENCE [LARGE SCALE GENOMIC DNA]</scope>
    <source>
        <strain evidence="2 3">FL6-60</strain>
    </source>
</reference>
<sequence>MLTLFCVVPGDSPLSSRQRPATIAHYFKRQRRENPTLTKETHYGTTSTAHRDGDGIPARSTLRSGVGGIVP</sequence>
<dbReference type="AlphaFoldDB" id="A0A0H3DTU2"/>